<sequence>MLLSGGPRLAPLYDVSIVLHCDHVNQYHAQKLGGRKRKPADMARLYWAKLVTGKDVKTTPLPPLRKGQLASFDIIPVPPRTRQSPKDGTARFMAKKVIAEFTELQDFKRLHSAVKAWVKQHRDEQSKRCQERLPVWEECQRLQQFKRLSSGLTGLCATRRLFYDRTRKQITSSKLSRLPRGNRTSPADLPLALDTALPATRLACEPAPLRGQEC</sequence>
<accession>A0A2I7KAM3</accession>
<reference evidence="2 3" key="1">
    <citation type="journal article" date="2017" name="Front. Microbiol.">
        <title>Phaeobacter piscinae sp. nov., a species of the Roseobacter group and potential aquaculture probiont.</title>
        <authorList>
            <person name="Sonnenschein E.C."/>
            <person name="Phippen C.B.W."/>
            <person name="Nielsen K.F."/>
            <person name="Mateiu R.V."/>
            <person name="Melchiorsen J."/>
            <person name="Gram L."/>
            <person name="Overmann J."/>
            <person name="Freese H.M."/>
        </authorList>
    </citation>
    <scope>NUCLEOTIDE SEQUENCE [LARGE SCALE GENOMIC DNA]</scope>
    <source>
        <strain evidence="2 3">P88</strain>
    </source>
</reference>
<dbReference type="Proteomes" id="UP000236447">
    <property type="component" value="Chromosome"/>
</dbReference>
<dbReference type="EMBL" id="CP010725">
    <property type="protein sequence ID" value="AUQ99642.1"/>
    <property type="molecule type" value="Genomic_DNA"/>
</dbReference>
<dbReference type="EMBL" id="CP010705">
    <property type="protein sequence ID" value="AUQ93912.1"/>
    <property type="molecule type" value="Genomic_DNA"/>
</dbReference>
<proteinExistence type="predicted"/>
<dbReference type="Proteomes" id="UP000236536">
    <property type="component" value="Chromosome"/>
</dbReference>
<evidence type="ECO:0000313" key="1">
    <source>
        <dbReference type="EMBL" id="AUQ93912.1"/>
    </source>
</evidence>
<evidence type="ECO:0000313" key="4">
    <source>
        <dbReference type="Proteomes" id="UP000236536"/>
    </source>
</evidence>
<evidence type="ECO:0000313" key="3">
    <source>
        <dbReference type="Proteomes" id="UP000236447"/>
    </source>
</evidence>
<protein>
    <submittedName>
        <fullName evidence="2">Protein hipA-like protein</fullName>
    </submittedName>
</protein>
<dbReference type="AlphaFoldDB" id="A0A2I7KAM3"/>
<organism evidence="2 3">
    <name type="scientific">Phaeobacter inhibens</name>
    <dbReference type="NCBI Taxonomy" id="221822"/>
    <lineage>
        <taxon>Bacteria</taxon>
        <taxon>Pseudomonadati</taxon>
        <taxon>Pseudomonadota</taxon>
        <taxon>Alphaproteobacteria</taxon>
        <taxon>Rhodobacterales</taxon>
        <taxon>Roseobacteraceae</taxon>
        <taxon>Phaeobacter</taxon>
    </lineage>
</organism>
<dbReference type="RefSeq" id="WP_416046604.1">
    <property type="nucleotide sequence ID" value="NZ_CP010599.1"/>
</dbReference>
<reference evidence="1 4" key="3">
    <citation type="journal article" date="2017" name="Int. J. Syst. Evol. Microbiol.">
        <title>Adaptation of Surface-Associated Bacteria to the Open Ocean: A Genomically Distinct Subpopulation of Phaeobacter gallaeciensis Colonizes Pacific Mesozooplankton.</title>
        <authorList>
            <person name="Freese H.M."/>
            <person name="Methner A."/>
            <person name="Overmann J."/>
        </authorList>
    </citation>
    <scope>NUCLEOTIDE SEQUENCE [LARGE SCALE GENOMIC DNA]</scope>
    <source>
        <strain evidence="1 4">P66</strain>
    </source>
</reference>
<name>A0A2I7KAM3_9RHOB</name>
<evidence type="ECO:0000313" key="2">
    <source>
        <dbReference type="EMBL" id="AUQ99642.1"/>
    </source>
</evidence>
<gene>
    <name evidence="1" type="ORF">PhaeoP66_01110</name>
    <name evidence="2" type="ORF">PhaeoP88_02286</name>
</gene>
<reference evidence="3 4" key="2">
    <citation type="journal article" date="2017" name="Genome Biol. Evol.">
        <title>Trajectories and Drivers of Genome Evolution in Surface-Associated Marine Phaeobacter.</title>
        <authorList>
            <person name="Freese H.M."/>
            <person name="Sikorski J."/>
            <person name="Bunk B."/>
            <person name="Scheuner C."/>
            <person name="Meier-Kolthoff J.P."/>
            <person name="Sproer C."/>
            <person name="Gram L."/>
            <person name="Overmann J."/>
        </authorList>
    </citation>
    <scope>NUCLEOTIDE SEQUENCE [LARGE SCALE GENOMIC DNA]</scope>
    <source>
        <strain evidence="1 4">P66</strain>
        <strain evidence="2 3">P88</strain>
    </source>
</reference>
<keyword evidence="4" id="KW-1185">Reference proteome</keyword>